<proteinExistence type="predicted"/>
<keyword evidence="2" id="KW-0547">Nucleotide-binding</keyword>
<organism evidence="7 8">
    <name type="scientific">Kocuria rhizophila</name>
    <dbReference type="NCBI Taxonomy" id="72000"/>
    <lineage>
        <taxon>Bacteria</taxon>
        <taxon>Bacillati</taxon>
        <taxon>Actinomycetota</taxon>
        <taxon>Actinomycetes</taxon>
        <taxon>Micrococcales</taxon>
        <taxon>Micrococcaceae</taxon>
        <taxon>Kocuria</taxon>
    </lineage>
</organism>
<dbReference type="PANTHER" id="PTHR19211">
    <property type="entry name" value="ATP-BINDING TRANSPORT PROTEIN-RELATED"/>
    <property type="match status" value="1"/>
</dbReference>
<dbReference type="GO" id="GO:0016887">
    <property type="term" value="F:ATP hydrolysis activity"/>
    <property type="evidence" value="ECO:0007669"/>
    <property type="project" value="InterPro"/>
</dbReference>
<dbReference type="AlphaFoldDB" id="A0AAX2SD80"/>
<gene>
    <name evidence="7" type="ORF">E4P33_01725</name>
</gene>
<evidence type="ECO:0000256" key="4">
    <source>
        <dbReference type="SAM" id="Coils"/>
    </source>
</evidence>
<dbReference type="Proteomes" id="UP000298017">
    <property type="component" value="Unassembled WGS sequence"/>
</dbReference>
<dbReference type="FunFam" id="3.40.50.300:FF:000011">
    <property type="entry name" value="Putative ABC transporter ATP-binding component"/>
    <property type="match status" value="1"/>
</dbReference>
<dbReference type="RefSeq" id="WP_135009914.1">
    <property type="nucleotide sequence ID" value="NZ_JAYEXM010000004.1"/>
</dbReference>
<evidence type="ECO:0000256" key="3">
    <source>
        <dbReference type="ARBA" id="ARBA00022840"/>
    </source>
</evidence>
<name>A0AAX2SD80_KOCRH</name>
<accession>A0AAX2SD80</accession>
<dbReference type="SMART" id="SM00382">
    <property type="entry name" value="AAA"/>
    <property type="match status" value="2"/>
</dbReference>
<dbReference type="InterPro" id="IPR003593">
    <property type="entry name" value="AAA+_ATPase"/>
</dbReference>
<keyword evidence="1" id="KW-0677">Repeat</keyword>
<evidence type="ECO:0000256" key="5">
    <source>
        <dbReference type="SAM" id="MobiDB-lite"/>
    </source>
</evidence>
<dbReference type="PROSITE" id="PS00211">
    <property type="entry name" value="ABC_TRANSPORTER_1"/>
    <property type="match status" value="1"/>
</dbReference>
<feature type="compositionally biased region" description="Low complexity" evidence="5">
    <location>
        <begin position="10"/>
        <end position="21"/>
    </location>
</feature>
<dbReference type="PROSITE" id="PS50893">
    <property type="entry name" value="ABC_TRANSPORTER_2"/>
    <property type="match status" value="2"/>
</dbReference>
<dbReference type="PANTHER" id="PTHR19211:SF14">
    <property type="entry name" value="ATP-BINDING CASSETTE SUB-FAMILY F MEMBER 1"/>
    <property type="match status" value="1"/>
</dbReference>
<evidence type="ECO:0000313" key="8">
    <source>
        <dbReference type="Proteomes" id="UP000298017"/>
    </source>
</evidence>
<evidence type="ECO:0000256" key="2">
    <source>
        <dbReference type="ARBA" id="ARBA00022741"/>
    </source>
</evidence>
<feature type="region of interest" description="Disordered" evidence="5">
    <location>
        <begin position="1"/>
        <end position="26"/>
    </location>
</feature>
<evidence type="ECO:0000259" key="6">
    <source>
        <dbReference type="PROSITE" id="PS50893"/>
    </source>
</evidence>
<evidence type="ECO:0000313" key="7">
    <source>
        <dbReference type="EMBL" id="TFI03254.1"/>
    </source>
</evidence>
<feature type="domain" description="ABC transporter" evidence="6">
    <location>
        <begin position="390"/>
        <end position="590"/>
    </location>
</feature>
<keyword evidence="4" id="KW-0175">Coiled coil</keyword>
<dbReference type="Gene3D" id="3.40.50.300">
    <property type="entry name" value="P-loop containing nucleotide triphosphate hydrolases"/>
    <property type="match status" value="2"/>
</dbReference>
<dbReference type="GO" id="GO:0005524">
    <property type="term" value="F:ATP binding"/>
    <property type="evidence" value="ECO:0007669"/>
    <property type="project" value="UniProtKB-KW"/>
</dbReference>
<keyword evidence="3 7" id="KW-0067">ATP-binding</keyword>
<dbReference type="EMBL" id="SPNK01000001">
    <property type="protein sequence ID" value="TFI03254.1"/>
    <property type="molecule type" value="Genomic_DNA"/>
</dbReference>
<feature type="coiled-coil region" evidence="4">
    <location>
        <begin position="300"/>
        <end position="370"/>
    </location>
</feature>
<dbReference type="InterPro" id="IPR050611">
    <property type="entry name" value="ABCF"/>
</dbReference>
<dbReference type="InterPro" id="IPR017871">
    <property type="entry name" value="ABC_transporter-like_CS"/>
</dbReference>
<sequence length="590" mass="62362">MNSSRIPSCASARGTAASSTSGPGGTHLKVDGVSASFGTHRVLTDITFTVTTGRPTGLIGENGSGKSTLLRILAGLRVPDAGTVRAVGPGGGPARVGLLHQEPPFAPQDTVAQAVAAAVRPARDVARAVDDAARALATAPHDERAGTRYAEALETAERTGAWDVDSTIGATLDGLGLGGVARERRIGELSGGQRARLSLAWTLLRAPDVLLLDEPTNHLDDSAIDFLTATLRSWHGPVLLASHDRAFLDATVGSLVDLDPAPRPQATTADLVGDGTGAGIGVTRFSGTYSQYVLARLDERERWERTHRDEQAQLKRLRAAVREQQSVGHANWTPRSETRMAKKFYADRNATVVSRRVNDARARLATLEEEQVRKSPQELFFRGLTAAARGSGQDLAGNGPVLSASHAAVAGRLAPVDLTIGAGEKWLLTGANGAGKSTLLSLLAGRLEPTGGSVHRAPGVRVGLLGQEDSVSHADPERTAARVYRDLVGEELAETVPLGTFGLLAGRDENRPVGELSVGQRRRLALAALLADPPHVLLLDEPTNHVSLVLATQLEAAVPEYPGSVVVASHDRWLRRNWNGRHLRLEAPAV</sequence>
<reference evidence="7 8" key="1">
    <citation type="submission" date="2019-03" db="EMBL/GenBank/DDBJ databases">
        <title>Genome Sequencing and Assembly of Various Microbes Isolated from Alder Root Nodule.</title>
        <authorList>
            <person name="Swanson E."/>
            <person name="Sevigny J.L."/>
            <person name="Pesce C."/>
            <person name="Davis I."/>
            <person name="Kleiner V."/>
            <person name="Tisa L."/>
        </authorList>
    </citation>
    <scope>NUCLEOTIDE SEQUENCE [LARGE SCALE GENOMIC DNA]</scope>
    <source>
        <strain evidence="7 8">4R-31</strain>
    </source>
</reference>
<keyword evidence="8" id="KW-1185">Reference proteome</keyword>
<dbReference type="InterPro" id="IPR003439">
    <property type="entry name" value="ABC_transporter-like_ATP-bd"/>
</dbReference>
<dbReference type="Pfam" id="PF00005">
    <property type="entry name" value="ABC_tran"/>
    <property type="match status" value="2"/>
</dbReference>
<dbReference type="InterPro" id="IPR027417">
    <property type="entry name" value="P-loop_NTPase"/>
</dbReference>
<feature type="domain" description="ABC transporter" evidence="6">
    <location>
        <begin position="28"/>
        <end position="285"/>
    </location>
</feature>
<protein>
    <submittedName>
        <fullName evidence="7">ABC-F family ATP-binding cassette domain-containing protein</fullName>
    </submittedName>
</protein>
<dbReference type="SUPFAM" id="SSF52540">
    <property type="entry name" value="P-loop containing nucleoside triphosphate hydrolases"/>
    <property type="match status" value="2"/>
</dbReference>
<dbReference type="CDD" id="cd03221">
    <property type="entry name" value="ABCF_EF-3"/>
    <property type="match status" value="1"/>
</dbReference>
<comment type="caution">
    <text evidence="7">The sequence shown here is derived from an EMBL/GenBank/DDBJ whole genome shotgun (WGS) entry which is preliminary data.</text>
</comment>
<evidence type="ECO:0000256" key="1">
    <source>
        <dbReference type="ARBA" id="ARBA00022737"/>
    </source>
</evidence>